<keyword evidence="1" id="KW-0472">Membrane</keyword>
<gene>
    <name evidence="2" type="ORF">PSYICH_LOCUS7118</name>
</gene>
<protein>
    <submittedName>
        <fullName evidence="2">Uncharacterized protein</fullName>
    </submittedName>
</protein>
<reference evidence="2" key="1">
    <citation type="submission" date="2022-01" db="EMBL/GenBank/DDBJ databases">
        <authorList>
            <person name="King R."/>
        </authorList>
    </citation>
    <scope>NUCLEOTIDE SEQUENCE</scope>
</reference>
<evidence type="ECO:0000313" key="2">
    <source>
        <dbReference type="EMBL" id="CAH1106239.1"/>
    </source>
</evidence>
<evidence type="ECO:0000256" key="1">
    <source>
        <dbReference type="SAM" id="Phobius"/>
    </source>
</evidence>
<sequence length="128" mass="14455">MAIELLLLGSLIFIFIVSFCGLLQKIKQSYERERAIAAQFYAERMARRHTTRNEDNSDAYVNTTFVEDFDTGSGIFPCAPPPYTHIDEPPKYEDIIKAQADTITVVPAVNSEPTRVHSYPPPPYTITT</sequence>
<accession>A0A9P0CWM5</accession>
<dbReference type="AlphaFoldDB" id="A0A9P0CWM5"/>
<name>A0A9P0CWM5_9CUCU</name>
<keyword evidence="3" id="KW-1185">Reference proteome</keyword>
<proteinExistence type="predicted"/>
<organism evidence="2 3">
    <name type="scientific">Psylliodes chrysocephalus</name>
    <dbReference type="NCBI Taxonomy" id="3402493"/>
    <lineage>
        <taxon>Eukaryota</taxon>
        <taxon>Metazoa</taxon>
        <taxon>Ecdysozoa</taxon>
        <taxon>Arthropoda</taxon>
        <taxon>Hexapoda</taxon>
        <taxon>Insecta</taxon>
        <taxon>Pterygota</taxon>
        <taxon>Neoptera</taxon>
        <taxon>Endopterygota</taxon>
        <taxon>Coleoptera</taxon>
        <taxon>Polyphaga</taxon>
        <taxon>Cucujiformia</taxon>
        <taxon>Chrysomeloidea</taxon>
        <taxon>Chrysomelidae</taxon>
        <taxon>Galerucinae</taxon>
        <taxon>Alticini</taxon>
        <taxon>Psylliodes</taxon>
    </lineage>
</organism>
<dbReference type="Proteomes" id="UP001153636">
    <property type="component" value="Chromosome 2"/>
</dbReference>
<keyword evidence="1" id="KW-1133">Transmembrane helix</keyword>
<dbReference type="EMBL" id="OV651814">
    <property type="protein sequence ID" value="CAH1106239.1"/>
    <property type="molecule type" value="Genomic_DNA"/>
</dbReference>
<evidence type="ECO:0000313" key="3">
    <source>
        <dbReference type="Proteomes" id="UP001153636"/>
    </source>
</evidence>
<keyword evidence="1" id="KW-0812">Transmembrane</keyword>
<dbReference type="OrthoDB" id="6780417at2759"/>
<feature type="transmembrane region" description="Helical" evidence="1">
    <location>
        <begin position="6"/>
        <end position="24"/>
    </location>
</feature>